<evidence type="ECO:0000256" key="1">
    <source>
        <dbReference type="ARBA" id="ARBA00022729"/>
    </source>
</evidence>
<keyword evidence="1 2" id="KW-0732">Signal</keyword>
<dbReference type="GO" id="GO:0009254">
    <property type="term" value="P:peptidoglycan turnover"/>
    <property type="evidence" value="ECO:0007669"/>
    <property type="project" value="InterPro"/>
</dbReference>
<dbReference type="RefSeq" id="WP_004098678.1">
    <property type="nucleotide sequence ID" value="NZ_AFGF01000221.1"/>
</dbReference>
<reference evidence="4 5" key="1">
    <citation type="journal article" date="2011" name="EMBO J.">
        <title>Structural diversity of bacterial flagellar motors.</title>
        <authorList>
            <person name="Chen S."/>
            <person name="Beeby M."/>
            <person name="Murphy G.E."/>
            <person name="Leadbetter J.R."/>
            <person name="Hendrixson D.R."/>
            <person name="Briegel A."/>
            <person name="Li Z."/>
            <person name="Shi J."/>
            <person name="Tocheva E.I."/>
            <person name="Muller A."/>
            <person name="Dobro M.J."/>
            <person name="Jensen G.J."/>
        </authorList>
    </citation>
    <scope>NUCLEOTIDE SEQUENCE [LARGE SCALE GENOMIC DNA]</scope>
    <source>
        <strain evidence="4 5">DSM 6540</strain>
    </source>
</reference>
<dbReference type="PANTHER" id="PTHR39160:SF4">
    <property type="entry name" value="RESUSCITATION-PROMOTING FACTOR RPFB"/>
    <property type="match status" value="1"/>
</dbReference>
<dbReference type="EMBL" id="AFGF01000221">
    <property type="protein sequence ID" value="EGO62420.1"/>
    <property type="molecule type" value="Genomic_DNA"/>
</dbReference>
<dbReference type="SUPFAM" id="SSF50685">
    <property type="entry name" value="Barwin-like endoglucanases"/>
    <property type="match status" value="1"/>
</dbReference>
<dbReference type="GO" id="GO:0004553">
    <property type="term" value="F:hydrolase activity, hydrolyzing O-glycosyl compounds"/>
    <property type="evidence" value="ECO:0007669"/>
    <property type="project" value="InterPro"/>
</dbReference>
<dbReference type="Gene3D" id="2.40.40.10">
    <property type="entry name" value="RlpA-like domain"/>
    <property type="match status" value="1"/>
</dbReference>
<sequence>MKKIIVTMMTVTAIHILSPLPSYAASLQDTLTSVITQNPQILTQMVNLKKEWDEGNRDAVWSMLAGQMQERMGIENAALLGEGDWKQAMEAQLTDRVKAEIGDRVSTRIAPYQDQIQLVAKALNINSNILPQSGQDQEITDSYEQVMDLTATGYASGIENNGYSGDKTVTGTDVRKGIVAVDPQVIPMGTRVWVEGYGEAVAEDQGSAIKGDRIGLAFDSKEEALEYGMQKVKVYILE</sequence>
<dbReference type="CDD" id="cd14667">
    <property type="entry name" value="3D_containing_proteins"/>
    <property type="match status" value="1"/>
</dbReference>
<organism evidence="4 5">
    <name type="scientific">Acetonema longum DSM 6540</name>
    <dbReference type="NCBI Taxonomy" id="1009370"/>
    <lineage>
        <taxon>Bacteria</taxon>
        <taxon>Bacillati</taxon>
        <taxon>Bacillota</taxon>
        <taxon>Negativicutes</taxon>
        <taxon>Acetonemataceae</taxon>
        <taxon>Acetonema</taxon>
    </lineage>
</organism>
<feature type="signal peptide" evidence="2">
    <location>
        <begin position="1"/>
        <end position="24"/>
    </location>
</feature>
<dbReference type="InterPro" id="IPR051933">
    <property type="entry name" value="Resuscitation_pf_RpfB"/>
</dbReference>
<dbReference type="InterPro" id="IPR036908">
    <property type="entry name" value="RlpA-like_sf"/>
</dbReference>
<keyword evidence="5" id="KW-1185">Reference proteome</keyword>
<comment type="caution">
    <text evidence="4">The sequence shown here is derived from an EMBL/GenBank/DDBJ whole genome shotgun (WGS) entry which is preliminary data.</text>
</comment>
<gene>
    <name evidence="4" type="ORF">ALO_18350</name>
</gene>
<evidence type="ECO:0000313" key="5">
    <source>
        <dbReference type="Proteomes" id="UP000003240"/>
    </source>
</evidence>
<protein>
    <submittedName>
        <fullName evidence="4">3D domain protein</fullName>
    </submittedName>
</protein>
<dbReference type="InterPro" id="IPR059180">
    <property type="entry name" value="3D_YorM"/>
</dbReference>
<evidence type="ECO:0000313" key="4">
    <source>
        <dbReference type="EMBL" id="EGO62420.1"/>
    </source>
</evidence>
<proteinExistence type="predicted"/>
<dbReference type="STRING" id="1009370.ALO_18350"/>
<name>F7NNH9_9FIRM</name>
<dbReference type="InterPro" id="IPR010611">
    <property type="entry name" value="3D_dom"/>
</dbReference>
<feature type="domain" description="3D" evidence="3">
    <location>
        <begin position="179"/>
        <end position="238"/>
    </location>
</feature>
<dbReference type="Pfam" id="PF06725">
    <property type="entry name" value="3D"/>
    <property type="match status" value="1"/>
</dbReference>
<evidence type="ECO:0000256" key="2">
    <source>
        <dbReference type="SAM" id="SignalP"/>
    </source>
</evidence>
<dbReference type="eggNOG" id="COG3584">
    <property type="taxonomic scope" value="Bacteria"/>
</dbReference>
<accession>F7NNH9</accession>
<dbReference type="AlphaFoldDB" id="F7NNH9"/>
<dbReference type="Proteomes" id="UP000003240">
    <property type="component" value="Unassembled WGS sequence"/>
</dbReference>
<dbReference type="GO" id="GO:0019867">
    <property type="term" value="C:outer membrane"/>
    <property type="evidence" value="ECO:0007669"/>
    <property type="project" value="InterPro"/>
</dbReference>
<dbReference type="PANTHER" id="PTHR39160">
    <property type="entry name" value="CELL WALL-BINDING PROTEIN YOCH"/>
    <property type="match status" value="1"/>
</dbReference>
<feature type="chain" id="PRO_5003359563" evidence="2">
    <location>
        <begin position="25"/>
        <end position="238"/>
    </location>
</feature>
<evidence type="ECO:0000259" key="3">
    <source>
        <dbReference type="Pfam" id="PF06725"/>
    </source>
</evidence>